<dbReference type="InterPro" id="IPR057619">
    <property type="entry name" value="PH_PHS1"/>
</dbReference>
<dbReference type="EMBL" id="CM007378">
    <property type="protein sequence ID" value="OIV93720.1"/>
    <property type="molecule type" value="Genomic_DNA"/>
</dbReference>
<evidence type="ECO:0000259" key="1">
    <source>
        <dbReference type="Pfam" id="PF25349"/>
    </source>
</evidence>
<dbReference type="Proteomes" id="UP000188354">
    <property type="component" value="Chromosome LG18"/>
</dbReference>
<protein>
    <recommendedName>
        <fullName evidence="1">Poor homologous synapsis 1 PH domain-containing protein</fullName>
    </recommendedName>
</protein>
<evidence type="ECO:0000313" key="3">
    <source>
        <dbReference type="Proteomes" id="UP000188354"/>
    </source>
</evidence>
<feature type="domain" description="Poor homologous synapsis 1 PH" evidence="1">
    <location>
        <begin position="18"/>
        <end position="152"/>
    </location>
</feature>
<evidence type="ECO:0000313" key="2">
    <source>
        <dbReference type="EMBL" id="OIV93720.1"/>
    </source>
</evidence>
<dbReference type="AlphaFoldDB" id="A0A1J7GUF6"/>
<dbReference type="Pfam" id="PF25349">
    <property type="entry name" value="PH_PHS1"/>
    <property type="match status" value="1"/>
</dbReference>
<accession>A0A1J7GUF6</accession>
<organism evidence="2 3">
    <name type="scientific">Lupinus angustifolius</name>
    <name type="common">Narrow-leaved blue lupine</name>
    <dbReference type="NCBI Taxonomy" id="3871"/>
    <lineage>
        <taxon>Eukaryota</taxon>
        <taxon>Viridiplantae</taxon>
        <taxon>Streptophyta</taxon>
        <taxon>Embryophyta</taxon>
        <taxon>Tracheophyta</taxon>
        <taxon>Spermatophyta</taxon>
        <taxon>Magnoliopsida</taxon>
        <taxon>eudicotyledons</taxon>
        <taxon>Gunneridae</taxon>
        <taxon>Pentapetalae</taxon>
        <taxon>rosids</taxon>
        <taxon>fabids</taxon>
        <taxon>Fabales</taxon>
        <taxon>Fabaceae</taxon>
        <taxon>Papilionoideae</taxon>
        <taxon>50 kb inversion clade</taxon>
        <taxon>genistoids sensu lato</taxon>
        <taxon>core genistoids</taxon>
        <taxon>Genisteae</taxon>
        <taxon>Lupinus</taxon>
    </lineage>
</organism>
<name>A0A1J7GUF6_LUPAN</name>
<sequence length="302" mass="33562">MAGTLAMIPTNSPTTIRDQWEICYARFIPYSATATTTTATTSSDLIPIPPRIRNHPPRGNWISSSSVAFLRLLTDYSSDDVILTVSFNSKLLEEHYVSKLYFSWPQVSCISGFPARGIRTVLIQKFAMRFPTIYETESFINSLKEIVKDEKSPCRTGVHSPEPLNTDFGSAISAQSEFMSSNNHSHRACEEPSFMTPVGSYIPQMPQSINGRRVTPSGTQEKATTPSQNFEGVLPALPPSFTSLLMDCSEINHAQPTVSKEVDLKSQIMRYMEDSSFQGSNPSFLLLTSLTFVKSYVFLSPV</sequence>
<dbReference type="OMA" id="NFQSNFA"/>
<proteinExistence type="predicted"/>
<dbReference type="Gramene" id="OIV93720">
    <property type="protein sequence ID" value="OIV93720"/>
    <property type="gene ID" value="TanjilG_16571"/>
</dbReference>
<gene>
    <name evidence="2" type="ORF">TanjilG_16571</name>
</gene>
<keyword evidence="3" id="KW-1185">Reference proteome</keyword>
<reference evidence="2 3" key="1">
    <citation type="journal article" date="2017" name="Plant Biotechnol. J.">
        <title>A comprehensive draft genome sequence for lupin (Lupinus angustifolius), an emerging health food: insights into plant-microbe interactions and legume evolution.</title>
        <authorList>
            <person name="Hane J.K."/>
            <person name="Ming Y."/>
            <person name="Kamphuis L.G."/>
            <person name="Nelson M.N."/>
            <person name="Garg G."/>
            <person name="Atkins C.A."/>
            <person name="Bayer P.E."/>
            <person name="Bravo A."/>
            <person name="Bringans S."/>
            <person name="Cannon S."/>
            <person name="Edwards D."/>
            <person name="Foley R."/>
            <person name="Gao L.L."/>
            <person name="Harrison M.J."/>
            <person name="Huang W."/>
            <person name="Hurgobin B."/>
            <person name="Li S."/>
            <person name="Liu C.W."/>
            <person name="McGrath A."/>
            <person name="Morahan G."/>
            <person name="Murray J."/>
            <person name="Weller J."/>
            <person name="Jian J."/>
            <person name="Singh K.B."/>
        </authorList>
    </citation>
    <scope>NUCLEOTIDE SEQUENCE [LARGE SCALE GENOMIC DNA]</scope>
    <source>
        <strain evidence="3">cv. Tanjil</strain>
        <tissue evidence="2">Whole plant</tissue>
    </source>
</reference>
<dbReference type="STRING" id="3871.A0A1J7GUF6"/>